<feature type="transmembrane region" description="Helical" evidence="6">
    <location>
        <begin position="38"/>
        <end position="62"/>
    </location>
</feature>
<organism evidence="8 9">
    <name type="scientific">Elysia crispata</name>
    <name type="common">lettuce slug</name>
    <dbReference type="NCBI Taxonomy" id="231223"/>
    <lineage>
        <taxon>Eukaryota</taxon>
        <taxon>Metazoa</taxon>
        <taxon>Spiralia</taxon>
        <taxon>Lophotrochozoa</taxon>
        <taxon>Mollusca</taxon>
        <taxon>Gastropoda</taxon>
        <taxon>Heterobranchia</taxon>
        <taxon>Euthyneura</taxon>
        <taxon>Panpulmonata</taxon>
        <taxon>Sacoglossa</taxon>
        <taxon>Placobranchoidea</taxon>
        <taxon>Plakobranchidae</taxon>
        <taxon>Elysia</taxon>
    </lineage>
</organism>
<dbReference type="GO" id="GO:0055088">
    <property type="term" value="P:lipid homeostasis"/>
    <property type="evidence" value="ECO:0007669"/>
    <property type="project" value="TreeGrafter"/>
</dbReference>
<reference evidence="8" key="1">
    <citation type="journal article" date="2023" name="G3 (Bethesda)">
        <title>A reference genome for the long-term kleptoplast-retaining sea slug Elysia crispata morphotype clarki.</title>
        <authorList>
            <person name="Eastman K.E."/>
            <person name="Pendleton A.L."/>
            <person name="Shaikh M.A."/>
            <person name="Suttiyut T."/>
            <person name="Ogas R."/>
            <person name="Tomko P."/>
            <person name="Gavelis G."/>
            <person name="Widhalm J.R."/>
            <person name="Wisecaver J.H."/>
        </authorList>
    </citation>
    <scope>NUCLEOTIDE SEQUENCE</scope>
    <source>
        <strain evidence="8">ECLA1</strain>
    </source>
</reference>
<dbReference type="InterPro" id="IPR006634">
    <property type="entry name" value="TLC-dom"/>
</dbReference>
<dbReference type="Pfam" id="PF03798">
    <property type="entry name" value="TRAM_LAG1_CLN8"/>
    <property type="match status" value="1"/>
</dbReference>
<keyword evidence="4 5" id="KW-0472">Membrane</keyword>
<feature type="transmembrane region" description="Helical" evidence="6">
    <location>
        <begin position="180"/>
        <end position="201"/>
    </location>
</feature>
<evidence type="ECO:0000256" key="3">
    <source>
        <dbReference type="ARBA" id="ARBA00022989"/>
    </source>
</evidence>
<feature type="transmembrane region" description="Helical" evidence="6">
    <location>
        <begin position="207"/>
        <end position="226"/>
    </location>
</feature>
<dbReference type="GO" id="GO:0005783">
    <property type="term" value="C:endoplasmic reticulum"/>
    <property type="evidence" value="ECO:0007669"/>
    <property type="project" value="TreeGrafter"/>
</dbReference>
<accession>A0AAE1CS48</accession>
<keyword evidence="9" id="KW-1185">Reference proteome</keyword>
<evidence type="ECO:0000256" key="5">
    <source>
        <dbReference type="PROSITE-ProRule" id="PRU00205"/>
    </source>
</evidence>
<feature type="transmembrane region" description="Helical" evidence="6">
    <location>
        <begin position="124"/>
        <end position="145"/>
    </location>
</feature>
<keyword evidence="2 5" id="KW-0812">Transmembrane</keyword>
<comment type="subcellular location">
    <subcellularLocation>
        <location evidence="1">Membrane</location>
        <topology evidence="1">Multi-pass membrane protein</topology>
    </subcellularLocation>
</comment>
<dbReference type="SMART" id="SM00724">
    <property type="entry name" value="TLC"/>
    <property type="match status" value="1"/>
</dbReference>
<name>A0AAE1CS48_9GAST</name>
<gene>
    <name evidence="8" type="ORF">RRG08_018286</name>
</gene>
<feature type="transmembrane region" description="Helical" evidence="6">
    <location>
        <begin position="151"/>
        <end position="168"/>
    </location>
</feature>
<protein>
    <recommendedName>
        <fullName evidence="7">TLC domain-containing protein</fullName>
    </recommendedName>
</protein>
<evidence type="ECO:0000313" key="9">
    <source>
        <dbReference type="Proteomes" id="UP001283361"/>
    </source>
</evidence>
<dbReference type="EMBL" id="JAWDGP010007042">
    <property type="protein sequence ID" value="KAK3730955.1"/>
    <property type="molecule type" value="Genomic_DNA"/>
</dbReference>
<dbReference type="PROSITE" id="PS50922">
    <property type="entry name" value="TLC"/>
    <property type="match status" value="1"/>
</dbReference>
<evidence type="ECO:0000259" key="7">
    <source>
        <dbReference type="PROSITE" id="PS50922"/>
    </source>
</evidence>
<dbReference type="Proteomes" id="UP001283361">
    <property type="component" value="Unassembled WGS sequence"/>
</dbReference>
<evidence type="ECO:0000256" key="4">
    <source>
        <dbReference type="ARBA" id="ARBA00023136"/>
    </source>
</evidence>
<dbReference type="GO" id="GO:0016020">
    <property type="term" value="C:membrane"/>
    <property type="evidence" value="ECO:0007669"/>
    <property type="project" value="UniProtKB-SubCell"/>
</dbReference>
<evidence type="ECO:0000256" key="6">
    <source>
        <dbReference type="SAM" id="Phobius"/>
    </source>
</evidence>
<dbReference type="InterPro" id="IPR050846">
    <property type="entry name" value="TLCD"/>
</dbReference>
<proteinExistence type="predicted"/>
<feature type="domain" description="TLC" evidence="7">
    <location>
        <begin position="36"/>
        <end position="235"/>
    </location>
</feature>
<dbReference type="AlphaFoldDB" id="A0AAE1CS48"/>
<dbReference type="PANTHER" id="PTHR13439:SF66">
    <property type="entry name" value="BCDNA.GH12326"/>
    <property type="match status" value="1"/>
</dbReference>
<comment type="caution">
    <text evidence="8">The sequence shown here is derived from an EMBL/GenBank/DDBJ whole genome shotgun (WGS) entry which is preliminary data.</text>
</comment>
<evidence type="ECO:0000256" key="1">
    <source>
        <dbReference type="ARBA" id="ARBA00004141"/>
    </source>
</evidence>
<evidence type="ECO:0000256" key="2">
    <source>
        <dbReference type="ARBA" id="ARBA00022692"/>
    </source>
</evidence>
<keyword evidence="3 6" id="KW-1133">Transmembrane helix</keyword>
<dbReference type="PANTHER" id="PTHR13439">
    <property type="entry name" value="CT120 PROTEIN"/>
    <property type="match status" value="1"/>
</dbReference>
<evidence type="ECO:0000313" key="8">
    <source>
        <dbReference type="EMBL" id="KAK3730955.1"/>
    </source>
</evidence>
<sequence>MERFLLTLAGIAFFIAAHFIIRKCLVLVWNSALSEASIYVIACRSVSALQGAISFIIGAIVAKSCTGDIMKDVHWLTNAYVYFGMPYFLYDLWAMYAYKIRVHENSYHSLHTIQRIKKFASSNAMMVAHHLALPAILTPILLILRADRGDYFFGVFYMFEIVIPFISAREILVQLQMKDTRLYFITSISMIVVFFFARLAIFPFLYYSYAGYANIPFHMVPFYIPVKCKARRRLRVNYFLFKTLGETKRT</sequence>